<keyword evidence="3" id="KW-0732">Signal</keyword>
<dbReference type="PANTHER" id="PTHR36530">
    <property type="entry name" value="INHIBITOR OF CYSTEINE PEPTIDASE"/>
    <property type="match status" value="1"/>
</dbReference>
<feature type="domain" description="Proteinase inhibitor I42 chagasin" evidence="4">
    <location>
        <begin position="42"/>
        <end position="125"/>
    </location>
</feature>
<dbReference type="RefSeq" id="WP_158255283.1">
    <property type="nucleotide sequence ID" value="NZ_FYDG01000015.1"/>
</dbReference>
<name>A0A212S8F9_RHOAC</name>
<keyword evidence="2" id="KW-0789">Thiol protease inhibitor</keyword>
<dbReference type="GO" id="GO:0004869">
    <property type="term" value="F:cysteine-type endopeptidase inhibitor activity"/>
    <property type="evidence" value="ECO:0007669"/>
    <property type="project" value="UniProtKB-KW"/>
</dbReference>
<sequence>MTIVNFTPFAAAALAAPFLLGAPARATTLHLTEADSGQSFVVRRGDAIEARLRENPSTGYSWTQQGQAPGLKLLGHSAVRGAAMPGAPGAAIFRFRTARVGPTAVSLVYMRSWEKGQPPAQTFSARFDIRP</sequence>
<reference evidence="6" key="1">
    <citation type="submission" date="2017-06" db="EMBL/GenBank/DDBJ databases">
        <authorList>
            <person name="Varghese N."/>
            <person name="Submissions S."/>
        </authorList>
    </citation>
    <scope>NUCLEOTIDE SEQUENCE [LARGE SCALE GENOMIC DNA]</scope>
    <source>
        <strain evidence="6">DSM 137</strain>
    </source>
</reference>
<gene>
    <name evidence="5" type="ORF">SAMN06265338_11551</name>
</gene>
<dbReference type="EMBL" id="FYDG01000015">
    <property type="protein sequence ID" value="SNB81463.1"/>
    <property type="molecule type" value="Genomic_DNA"/>
</dbReference>
<dbReference type="InterPro" id="IPR018990">
    <property type="entry name" value="Prot_inh_I42_chagasin"/>
</dbReference>
<organism evidence="5 6">
    <name type="scientific">Rhodoblastus acidophilus</name>
    <name type="common">Rhodopseudomonas acidophila</name>
    <dbReference type="NCBI Taxonomy" id="1074"/>
    <lineage>
        <taxon>Bacteria</taxon>
        <taxon>Pseudomonadati</taxon>
        <taxon>Pseudomonadota</taxon>
        <taxon>Alphaproteobacteria</taxon>
        <taxon>Hyphomicrobiales</taxon>
        <taxon>Rhodoblastaceae</taxon>
        <taxon>Rhodoblastus</taxon>
    </lineage>
</organism>
<protein>
    <submittedName>
        <fullName evidence="5">Inhibitor of cysteine peptidase</fullName>
    </submittedName>
</protein>
<keyword evidence="1" id="KW-0646">Protease inhibitor</keyword>
<evidence type="ECO:0000256" key="1">
    <source>
        <dbReference type="ARBA" id="ARBA00022690"/>
    </source>
</evidence>
<dbReference type="Pfam" id="PF09394">
    <property type="entry name" value="Inhibitor_I42"/>
    <property type="match status" value="1"/>
</dbReference>
<feature type="signal peptide" evidence="3">
    <location>
        <begin position="1"/>
        <end position="26"/>
    </location>
</feature>
<evidence type="ECO:0000256" key="2">
    <source>
        <dbReference type="ARBA" id="ARBA00022704"/>
    </source>
</evidence>
<proteinExistence type="predicted"/>
<dbReference type="Gene3D" id="2.60.40.2020">
    <property type="match status" value="1"/>
</dbReference>
<evidence type="ECO:0000313" key="5">
    <source>
        <dbReference type="EMBL" id="SNB81463.1"/>
    </source>
</evidence>
<evidence type="ECO:0000256" key="3">
    <source>
        <dbReference type="SAM" id="SignalP"/>
    </source>
</evidence>
<accession>A0A212S8F9</accession>
<evidence type="ECO:0000313" key="6">
    <source>
        <dbReference type="Proteomes" id="UP000198418"/>
    </source>
</evidence>
<feature type="chain" id="PRO_5012939632" evidence="3">
    <location>
        <begin position="27"/>
        <end position="131"/>
    </location>
</feature>
<dbReference type="AlphaFoldDB" id="A0A212S8F9"/>
<dbReference type="SUPFAM" id="SSF141066">
    <property type="entry name" value="ICP-like"/>
    <property type="match status" value="1"/>
</dbReference>
<dbReference type="PANTHER" id="PTHR36530:SF1">
    <property type="entry name" value="AMOEBIASIN-1"/>
    <property type="match status" value="1"/>
</dbReference>
<dbReference type="InterPro" id="IPR052781">
    <property type="entry name" value="Cys_protease_inhibitor_I42"/>
</dbReference>
<keyword evidence="6" id="KW-1185">Reference proteome</keyword>
<dbReference type="Proteomes" id="UP000198418">
    <property type="component" value="Unassembled WGS sequence"/>
</dbReference>
<evidence type="ECO:0000259" key="4">
    <source>
        <dbReference type="Pfam" id="PF09394"/>
    </source>
</evidence>
<dbReference type="OrthoDB" id="7872263at2"/>
<dbReference type="InterPro" id="IPR036331">
    <property type="entry name" value="Chagasin-like_sf"/>
</dbReference>